<proteinExistence type="predicted"/>
<accession>A0A2M9ZCR0</accession>
<name>A0A2M9ZCR0_9LEPT</name>
<comment type="caution">
    <text evidence="1">The sequence shown here is derived from an EMBL/GenBank/DDBJ whole genome shotgun (WGS) entry which is preliminary data.</text>
</comment>
<evidence type="ECO:0000313" key="1">
    <source>
        <dbReference type="EMBL" id="PJZ66216.1"/>
    </source>
</evidence>
<reference evidence="1 2" key="1">
    <citation type="submission" date="2017-07" db="EMBL/GenBank/DDBJ databases">
        <title>Leptospira spp. isolated from tropical soils.</title>
        <authorList>
            <person name="Thibeaux R."/>
            <person name="Iraola G."/>
            <person name="Ferres I."/>
            <person name="Bierque E."/>
            <person name="Girault D."/>
            <person name="Soupe-Gilbert M.-E."/>
            <person name="Picardeau M."/>
            <person name="Goarant C."/>
        </authorList>
    </citation>
    <scope>NUCLEOTIDE SEQUENCE [LARGE SCALE GENOMIC DNA]</scope>
    <source>
        <strain evidence="1 2">FH2-C-A2</strain>
    </source>
</reference>
<sequence>MRSIPLWPRPNELSFSKESIQSEEYFRSVLLWASEKGAEEYTFLSLEEWPGKNESLSDLEIFSLRPDSSLSKDREISLLVPPLLFQKTLVFWEVAPKSLSHSFFHIVEKISQFRKQASEFFGCDFSAEPNFVWREKLSLPYSVLTQDKLWEKKHLGERISLPLSLSQVFFLGSLFGIENISSLEWVKEEGTELESVVSDFIRVRMKSKFGNLLSALGKISEDEVGKYEPYPFFSFSLQILIQACILAEAWDELVSRWIEERPRREEAPTKIREWTAKETHAHAEEGFEILFEERSILLLDKYADRSDRFLLQRLEKEYSDARKFFELESYNKKKELDEIRIPEALSKVSAHSSLSWPEDLQSVWSEIGESYKENLENLLQERKKITSLVPEQGGKTAESWNILLTFRSE</sequence>
<dbReference type="EMBL" id="NPDT01000002">
    <property type="protein sequence ID" value="PJZ66216.1"/>
    <property type="molecule type" value="Genomic_DNA"/>
</dbReference>
<protein>
    <submittedName>
        <fullName evidence="1">Uncharacterized protein</fullName>
    </submittedName>
</protein>
<dbReference type="RefSeq" id="WP_100758461.1">
    <property type="nucleotide sequence ID" value="NZ_NPDT01000002.1"/>
</dbReference>
<dbReference type="AlphaFoldDB" id="A0A2M9ZCR0"/>
<gene>
    <name evidence="1" type="ORF">CH371_07975</name>
</gene>
<dbReference type="Proteomes" id="UP000231912">
    <property type="component" value="Unassembled WGS sequence"/>
</dbReference>
<evidence type="ECO:0000313" key="2">
    <source>
        <dbReference type="Proteomes" id="UP000231912"/>
    </source>
</evidence>
<organism evidence="1 2">
    <name type="scientific">Leptospira wolffii</name>
    <dbReference type="NCBI Taxonomy" id="409998"/>
    <lineage>
        <taxon>Bacteria</taxon>
        <taxon>Pseudomonadati</taxon>
        <taxon>Spirochaetota</taxon>
        <taxon>Spirochaetia</taxon>
        <taxon>Leptospirales</taxon>
        <taxon>Leptospiraceae</taxon>
        <taxon>Leptospira</taxon>
    </lineage>
</organism>